<protein>
    <submittedName>
        <fullName evidence="2">Uncharacterized protein</fullName>
    </submittedName>
</protein>
<dbReference type="Gramene" id="AET3Gv20759400.41">
    <property type="protein sequence ID" value="AET3Gv20759400.41"/>
    <property type="gene ID" value="AET3Gv20759400"/>
</dbReference>
<evidence type="ECO:0000313" key="3">
    <source>
        <dbReference type="Proteomes" id="UP000015105"/>
    </source>
</evidence>
<evidence type="ECO:0000256" key="1">
    <source>
        <dbReference type="SAM" id="MobiDB-lite"/>
    </source>
</evidence>
<organism evidence="2 3">
    <name type="scientific">Aegilops tauschii subsp. strangulata</name>
    <name type="common">Goatgrass</name>
    <dbReference type="NCBI Taxonomy" id="200361"/>
    <lineage>
        <taxon>Eukaryota</taxon>
        <taxon>Viridiplantae</taxon>
        <taxon>Streptophyta</taxon>
        <taxon>Embryophyta</taxon>
        <taxon>Tracheophyta</taxon>
        <taxon>Spermatophyta</taxon>
        <taxon>Magnoliopsida</taxon>
        <taxon>Liliopsida</taxon>
        <taxon>Poales</taxon>
        <taxon>Poaceae</taxon>
        <taxon>BOP clade</taxon>
        <taxon>Pooideae</taxon>
        <taxon>Triticodae</taxon>
        <taxon>Triticeae</taxon>
        <taxon>Triticinae</taxon>
        <taxon>Aegilops</taxon>
    </lineage>
</organism>
<dbReference type="AlphaFoldDB" id="A0A453FRJ4"/>
<reference evidence="2" key="5">
    <citation type="journal article" date="2021" name="G3 (Bethesda)">
        <title>Aegilops tauschii genome assembly Aet v5.0 features greater sequence contiguity and improved annotation.</title>
        <authorList>
            <person name="Wang L."/>
            <person name="Zhu T."/>
            <person name="Rodriguez J.C."/>
            <person name="Deal K.R."/>
            <person name="Dubcovsky J."/>
            <person name="McGuire P.E."/>
            <person name="Lux T."/>
            <person name="Spannagl M."/>
            <person name="Mayer K.F.X."/>
            <person name="Baldrich P."/>
            <person name="Meyers B.C."/>
            <person name="Huo N."/>
            <person name="Gu Y.Q."/>
            <person name="Zhou H."/>
            <person name="Devos K.M."/>
            <person name="Bennetzen J.L."/>
            <person name="Unver T."/>
            <person name="Budak H."/>
            <person name="Gulick P.J."/>
            <person name="Galiba G."/>
            <person name="Kalapos B."/>
            <person name="Nelson D.R."/>
            <person name="Li P."/>
            <person name="You F.M."/>
            <person name="Luo M.C."/>
            <person name="Dvorak J."/>
        </authorList>
    </citation>
    <scope>NUCLEOTIDE SEQUENCE [LARGE SCALE GENOMIC DNA]</scope>
    <source>
        <strain evidence="2">cv. AL8/78</strain>
    </source>
</reference>
<reference evidence="3" key="1">
    <citation type="journal article" date="2014" name="Science">
        <title>Ancient hybridizations among the ancestral genomes of bread wheat.</title>
        <authorList>
            <consortium name="International Wheat Genome Sequencing Consortium,"/>
            <person name="Marcussen T."/>
            <person name="Sandve S.R."/>
            <person name="Heier L."/>
            <person name="Spannagl M."/>
            <person name="Pfeifer M."/>
            <person name="Jakobsen K.S."/>
            <person name="Wulff B.B."/>
            <person name="Steuernagel B."/>
            <person name="Mayer K.F."/>
            <person name="Olsen O.A."/>
        </authorList>
    </citation>
    <scope>NUCLEOTIDE SEQUENCE [LARGE SCALE GENOMIC DNA]</scope>
    <source>
        <strain evidence="3">cv. AL8/78</strain>
    </source>
</reference>
<name>A0A453FRJ4_AEGTS</name>
<proteinExistence type="predicted"/>
<sequence length="86" mass="9140">MENGDEVAVKVLMETSIAESTDFLPNLVAGRPQAAPLFGRLLLRLQAETRDVVAVALWERRGAGQPRGAREPTAATPDGDGRGEGL</sequence>
<reference evidence="2" key="3">
    <citation type="journal article" date="2017" name="Nature">
        <title>Genome sequence of the progenitor of the wheat D genome Aegilops tauschii.</title>
        <authorList>
            <person name="Luo M.C."/>
            <person name="Gu Y.Q."/>
            <person name="Puiu D."/>
            <person name="Wang H."/>
            <person name="Twardziok S.O."/>
            <person name="Deal K.R."/>
            <person name="Huo N."/>
            <person name="Zhu T."/>
            <person name="Wang L."/>
            <person name="Wang Y."/>
            <person name="McGuire P.E."/>
            <person name="Liu S."/>
            <person name="Long H."/>
            <person name="Ramasamy R.K."/>
            <person name="Rodriguez J.C."/>
            <person name="Van S.L."/>
            <person name="Yuan L."/>
            <person name="Wang Z."/>
            <person name="Xia Z."/>
            <person name="Xiao L."/>
            <person name="Anderson O.D."/>
            <person name="Ouyang S."/>
            <person name="Liang Y."/>
            <person name="Zimin A.V."/>
            <person name="Pertea G."/>
            <person name="Qi P."/>
            <person name="Bennetzen J.L."/>
            <person name="Dai X."/>
            <person name="Dawson M.W."/>
            <person name="Muller H.G."/>
            <person name="Kugler K."/>
            <person name="Rivarola-Duarte L."/>
            <person name="Spannagl M."/>
            <person name="Mayer K.F.X."/>
            <person name="Lu F.H."/>
            <person name="Bevan M.W."/>
            <person name="Leroy P."/>
            <person name="Li P."/>
            <person name="You F.M."/>
            <person name="Sun Q."/>
            <person name="Liu Z."/>
            <person name="Lyons E."/>
            <person name="Wicker T."/>
            <person name="Salzberg S.L."/>
            <person name="Devos K.M."/>
            <person name="Dvorak J."/>
        </authorList>
    </citation>
    <scope>NUCLEOTIDE SEQUENCE [LARGE SCALE GENOMIC DNA]</scope>
    <source>
        <strain evidence="2">cv. AL8/78</strain>
    </source>
</reference>
<feature type="region of interest" description="Disordered" evidence="1">
    <location>
        <begin position="61"/>
        <end position="86"/>
    </location>
</feature>
<dbReference type="Proteomes" id="UP000015105">
    <property type="component" value="Chromosome 3D"/>
</dbReference>
<reference evidence="3" key="2">
    <citation type="journal article" date="2017" name="Nat. Plants">
        <title>The Aegilops tauschii genome reveals multiple impacts of transposons.</title>
        <authorList>
            <person name="Zhao G."/>
            <person name="Zou C."/>
            <person name="Li K."/>
            <person name="Wang K."/>
            <person name="Li T."/>
            <person name="Gao L."/>
            <person name="Zhang X."/>
            <person name="Wang H."/>
            <person name="Yang Z."/>
            <person name="Liu X."/>
            <person name="Jiang W."/>
            <person name="Mao L."/>
            <person name="Kong X."/>
            <person name="Jiao Y."/>
            <person name="Jia J."/>
        </authorList>
    </citation>
    <scope>NUCLEOTIDE SEQUENCE [LARGE SCALE GENOMIC DNA]</scope>
    <source>
        <strain evidence="3">cv. AL8/78</strain>
    </source>
</reference>
<evidence type="ECO:0000313" key="2">
    <source>
        <dbReference type="EnsemblPlants" id="AET3Gv20759400.41"/>
    </source>
</evidence>
<dbReference type="EnsemblPlants" id="AET3Gv20759400.41">
    <property type="protein sequence ID" value="AET3Gv20759400.41"/>
    <property type="gene ID" value="AET3Gv20759400"/>
</dbReference>
<reference evidence="2" key="4">
    <citation type="submission" date="2019-03" db="UniProtKB">
        <authorList>
            <consortium name="EnsemblPlants"/>
        </authorList>
    </citation>
    <scope>IDENTIFICATION</scope>
</reference>
<keyword evidence="3" id="KW-1185">Reference proteome</keyword>
<accession>A0A453FRJ4</accession>